<proteinExistence type="predicted"/>
<name>A0A2K3QBI0_9HYPO</name>
<evidence type="ECO:0008006" key="4">
    <source>
        <dbReference type="Google" id="ProtNLM"/>
    </source>
</evidence>
<evidence type="ECO:0000313" key="2">
    <source>
        <dbReference type="EMBL" id="PNY24853.1"/>
    </source>
</evidence>
<dbReference type="Proteomes" id="UP000236621">
    <property type="component" value="Unassembled WGS sequence"/>
</dbReference>
<dbReference type="AlphaFoldDB" id="A0A2K3QBI0"/>
<reference evidence="2 3" key="1">
    <citation type="submission" date="2017-08" db="EMBL/GenBank/DDBJ databases">
        <title>Harnessing the power of phylogenomics to disentangle the directionality and signatures of interkingdom host jumping in the parasitic fungal genus Tolypocladium.</title>
        <authorList>
            <person name="Quandt C.A."/>
            <person name="Patterson W."/>
            <person name="Spatafora J.W."/>
        </authorList>
    </citation>
    <scope>NUCLEOTIDE SEQUENCE [LARGE SCALE GENOMIC DNA]</scope>
    <source>
        <strain evidence="2 3">CBS 113982</strain>
    </source>
</reference>
<sequence>RCWHPREAFVARDTPTITTVRTTAPVTDHLSAMSKPMKESSSTGEITDHSQHGRIDDNSASILAFPTEILVMIIKFAALDPKENLIGDPFANPYSYEAGKTIALTCSLFNHLVLPFIYYSFLLDYSGGMVPKWKAPNLYRAMANNPWRGQCCRNLTIRIANTEPRLDEAGYGEAERLSRWFSSVRHLKVRGTSGSIPKPQTWSFIRHCSTHMRGIDILSLGGWKDGFYQRRLFEIIDMPSLRSLHLKAVRADPDESTSLHPDRYGSAQFTNLVLLAYGESASSLKELLKWPRKLELFYLSYCFHKESALALSMMDTLLRDHKDTLRAISLSYLNLGGRVPDLSGFPALESLSICRSDMTVRLTQPDDDAHRLLAPKLRVFQWNFELPRPSWTSFEDEEERWLRAFSEVAITRRAALETIKVIFNSPEPKYADGDESPWSRMNKIRNDVAKHGLRIKYGD</sequence>
<feature type="non-terminal residue" evidence="2">
    <location>
        <position position="1"/>
    </location>
</feature>
<gene>
    <name evidence="2" type="ORF">TCAP_05206</name>
</gene>
<organism evidence="2 3">
    <name type="scientific">Tolypocladium capitatum</name>
    <dbReference type="NCBI Taxonomy" id="45235"/>
    <lineage>
        <taxon>Eukaryota</taxon>
        <taxon>Fungi</taxon>
        <taxon>Dikarya</taxon>
        <taxon>Ascomycota</taxon>
        <taxon>Pezizomycotina</taxon>
        <taxon>Sordariomycetes</taxon>
        <taxon>Hypocreomycetidae</taxon>
        <taxon>Hypocreales</taxon>
        <taxon>Ophiocordycipitaceae</taxon>
        <taxon>Tolypocladium</taxon>
    </lineage>
</organism>
<dbReference type="SUPFAM" id="SSF52047">
    <property type="entry name" value="RNI-like"/>
    <property type="match status" value="1"/>
</dbReference>
<protein>
    <recommendedName>
        <fullName evidence="4">F-box domain-containing protein</fullName>
    </recommendedName>
</protein>
<keyword evidence="3" id="KW-1185">Reference proteome</keyword>
<evidence type="ECO:0000313" key="3">
    <source>
        <dbReference type="Proteomes" id="UP000236621"/>
    </source>
</evidence>
<accession>A0A2K3QBI0</accession>
<dbReference type="OrthoDB" id="5138542at2759"/>
<dbReference type="EMBL" id="NRSZ01000835">
    <property type="protein sequence ID" value="PNY24853.1"/>
    <property type="molecule type" value="Genomic_DNA"/>
</dbReference>
<evidence type="ECO:0000256" key="1">
    <source>
        <dbReference type="SAM" id="MobiDB-lite"/>
    </source>
</evidence>
<comment type="caution">
    <text evidence="2">The sequence shown here is derived from an EMBL/GenBank/DDBJ whole genome shotgun (WGS) entry which is preliminary data.</text>
</comment>
<feature type="region of interest" description="Disordered" evidence="1">
    <location>
        <begin position="31"/>
        <end position="53"/>
    </location>
</feature>